<keyword evidence="4" id="KW-0378">Hydrolase</keyword>
<evidence type="ECO:0000256" key="3">
    <source>
        <dbReference type="ARBA" id="ARBA00014923"/>
    </source>
</evidence>
<evidence type="ECO:0000256" key="5">
    <source>
        <dbReference type="ARBA" id="ARBA00029392"/>
    </source>
</evidence>
<reference evidence="9 10" key="1">
    <citation type="submission" date="2021-02" db="EMBL/GenBank/DDBJ databases">
        <title>Variation within the Batrachochytrium salamandrivorans European outbreak.</title>
        <authorList>
            <person name="Kelly M."/>
            <person name="Pasmans F."/>
            <person name="Shea T.P."/>
            <person name="Munoz J.F."/>
            <person name="Carranza S."/>
            <person name="Cuomo C.A."/>
            <person name="Martel A."/>
        </authorList>
    </citation>
    <scope>NUCLEOTIDE SEQUENCE [LARGE SCALE GENOMIC DNA]</scope>
    <source>
        <strain evidence="9 10">AMFP18/2</strain>
    </source>
</reference>
<evidence type="ECO:0000256" key="2">
    <source>
        <dbReference type="ARBA" id="ARBA00012423"/>
    </source>
</evidence>
<dbReference type="SUPFAM" id="SSF53474">
    <property type="entry name" value="alpha/beta-Hydrolases"/>
    <property type="match status" value="1"/>
</dbReference>
<dbReference type="InterPro" id="IPR029058">
    <property type="entry name" value="AB_hydrolase_fold"/>
</dbReference>
<sequence length="223" mass="24015">MSLTTVQIPAIAKHTATVVFMHGLGDSGHGWYPVGEMLAPRLPHIKWIFPNAPNQPVTLNGGAKMPSWYDIVALNAFAKEDKVGLLASSKCITDLISNEVKGGIPADRIVLGGFSQGAVIALLGGLTSNSTYAGLVALSGYLALRTEIQQLKTTANDSTPIFMGHGYEDEVVNYEYGKMSSEFLKTELHANVDFKTYRGIGHSTHPKELEDLTAFLGKVLPTI</sequence>
<comment type="caution">
    <text evidence="9">The sequence shown here is derived from an EMBL/GenBank/DDBJ whole genome shotgun (WGS) entry which is preliminary data.</text>
</comment>
<evidence type="ECO:0000256" key="7">
    <source>
        <dbReference type="ARBA" id="ARBA00047337"/>
    </source>
</evidence>
<dbReference type="PANTHER" id="PTHR10655">
    <property type="entry name" value="LYSOPHOSPHOLIPASE-RELATED"/>
    <property type="match status" value="1"/>
</dbReference>
<comment type="catalytic activity">
    <reaction evidence="7">
        <text>S-hexadecanoyl-L-cysteinyl-[protein] + H2O = L-cysteinyl-[protein] + hexadecanoate + H(+)</text>
        <dbReference type="Rhea" id="RHEA:19233"/>
        <dbReference type="Rhea" id="RHEA-COMP:10131"/>
        <dbReference type="Rhea" id="RHEA-COMP:11032"/>
        <dbReference type="ChEBI" id="CHEBI:7896"/>
        <dbReference type="ChEBI" id="CHEBI:15377"/>
        <dbReference type="ChEBI" id="CHEBI:15378"/>
        <dbReference type="ChEBI" id="CHEBI:29950"/>
        <dbReference type="ChEBI" id="CHEBI:74151"/>
        <dbReference type="EC" id="3.1.2.22"/>
    </reaction>
</comment>
<protein>
    <recommendedName>
        <fullName evidence="3">Acyl-protein thioesterase 1</fullName>
        <ecNumber evidence="2">3.1.2.22</ecNumber>
    </recommendedName>
    <alternativeName>
        <fullName evidence="6">Palmitoyl-protein hydrolase</fullName>
    </alternativeName>
</protein>
<gene>
    <name evidence="9" type="ORF">BASA50_010346</name>
</gene>
<proteinExistence type="inferred from homology"/>
<dbReference type="InterPro" id="IPR050565">
    <property type="entry name" value="LYPA1-2/EST-like"/>
</dbReference>
<name>A0ABQ8EYQ3_9FUNG</name>
<evidence type="ECO:0000256" key="1">
    <source>
        <dbReference type="ARBA" id="ARBA00006499"/>
    </source>
</evidence>
<dbReference type="Pfam" id="PF02230">
    <property type="entry name" value="Abhydrolase_2"/>
    <property type="match status" value="1"/>
</dbReference>
<evidence type="ECO:0000259" key="8">
    <source>
        <dbReference type="Pfam" id="PF02230"/>
    </source>
</evidence>
<dbReference type="PANTHER" id="PTHR10655:SF17">
    <property type="entry name" value="LYSOPHOSPHOLIPASE-LIKE PROTEIN 1"/>
    <property type="match status" value="1"/>
</dbReference>
<keyword evidence="10" id="KW-1185">Reference proteome</keyword>
<dbReference type="EC" id="3.1.2.22" evidence="2"/>
<evidence type="ECO:0000256" key="4">
    <source>
        <dbReference type="ARBA" id="ARBA00022801"/>
    </source>
</evidence>
<comment type="similarity">
    <text evidence="1">Belongs to the AB hydrolase superfamily. AB hydrolase 2 family.</text>
</comment>
<evidence type="ECO:0000256" key="6">
    <source>
        <dbReference type="ARBA" id="ARBA00031195"/>
    </source>
</evidence>
<dbReference type="InterPro" id="IPR003140">
    <property type="entry name" value="PLipase/COase/thioEstase"/>
</dbReference>
<evidence type="ECO:0000313" key="10">
    <source>
        <dbReference type="Proteomes" id="UP001648503"/>
    </source>
</evidence>
<feature type="domain" description="Phospholipase/carboxylesterase/thioesterase" evidence="8">
    <location>
        <begin position="10"/>
        <end position="219"/>
    </location>
</feature>
<accession>A0ABQ8EYQ3</accession>
<dbReference type="Proteomes" id="UP001648503">
    <property type="component" value="Unassembled WGS sequence"/>
</dbReference>
<organism evidence="9 10">
    <name type="scientific">Batrachochytrium salamandrivorans</name>
    <dbReference type="NCBI Taxonomy" id="1357716"/>
    <lineage>
        <taxon>Eukaryota</taxon>
        <taxon>Fungi</taxon>
        <taxon>Fungi incertae sedis</taxon>
        <taxon>Chytridiomycota</taxon>
        <taxon>Chytridiomycota incertae sedis</taxon>
        <taxon>Chytridiomycetes</taxon>
        <taxon>Rhizophydiales</taxon>
        <taxon>Rhizophydiales incertae sedis</taxon>
        <taxon>Batrachochytrium</taxon>
    </lineage>
</organism>
<dbReference type="EMBL" id="JAFCIX010000483">
    <property type="protein sequence ID" value="KAH6588990.1"/>
    <property type="molecule type" value="Genomic_DNA"/>
</dbReference>
<dbReference type="Gene3D" id="3.40.50.1820">
    <property type="entry name" value="alpha/beta hydrolase"/>
    <property type="match status" value="1"/>
</dbReference>
<evidence type="ECO:0000313" key="9">
    <source>
        <dbReference type="EMBL" id="KAH6588990.1"/>
    </source>
</evidence>
<comment type="function">
    <text evidence="5">Hydrolyzes fatty acids from S-acylated cysteine residues in proteins with a strong preference for palmitoylated G-alpha proteins over other acyl substrates. Mediates the deacylation of G-alpha proteins such as GPA1 in vivo, but has weak or no activity toward palmitoylated Ras proteins. Has weak lysophospholipase activity in vitro; however such activity may not exist in vivo.</text>
</comment>